<evidence type="ECO:0000256" key="4">
    <source>
        <dbReference type="ARBA" id="ARBA00023136"/>
    </source>
</evidence>
<dbReference type="Pfam" id="PF04138">
    <property type="entry name" value="GtrA_DPMS_TM"/>
    <property type="match status" value="1"/>
</dbReference>
<evidence type="ECO:0000256" key="2">
    <source>
        <dbReference type="ARBA" id="ARBA00022692"/>
    </source>
</evidence>
<evidence type="ECO:0000313" key="7">
    <source>
        <dbReference type="EMBL" id="MSV24239.1"/>
    </source>
</evidence>
<comment type="caution">
    <text evidence="7">The sequence shown here is derived from an EMBL/GenBank/DDBJ whole genome shotgun (WGS) entry which is preliminary data.</text>
</comment>
<evidence type="ECO:0000259" key="6">
    <source>
        <dbReference type="Pfam" id="PF04138"/>
    </source>
</evidence>
<feature type="transmembrane region" description="Helical" evidence="5">
    <location>
        <begin position="38"/>
        <end position="60"/>
    </location>
</feature>
<dbReference type="AlphaFoldDB" id="A0A6I2UVD8"/>
<keyword evidence="3 5" id="KW-1133">Transmembrane helix</keyword>
<feature type="domain" description="GtrA/DPMS transmembrane" evidence="6">
    <location>
        <begin position="8"/>
        <end position="88"/>
    </location>
</feature>
<evidence type="ECO:0000313" key="8">
    <source>
        <dbReference type="Proteomes" id="UP000430222"/>
    </source>
</evidence>
<reference evidence="7 8" key="1">
    <citation type="submission" date="2019-08" db="EMBL/GenBank/DDBJ databases">
        <title>In-depth cultivation of the pig gut microbiome towards novel bacterial diversity and tailored functional studies.</title>
        <authorList>
            <person name="Wylensek D."/>
            <person name="Hitch T.C.A."/>
            <person name="Clavel T."/>
        </authorList>
    </citation>
    <scope>NUCLEOTIDE SEQUENCE [LARGE SCALE GENOMIC DNA]</scope>
    <source>
        <strain evidence="8">WCA-380-WT-3B3</strain>
    </source>
</reference>
<dbReference type="Proteomes" id="UP000430222">
    <property type="component" value="Unassembled WGS sequence"/>
</dbReference>
<keyword evidence="2 5" id="KW-0812">Transmembrane</keyword>
<name>A0A6I2UVD8_9FIRM</name>
<sequence length="93" mass="10923">MIYIDLNLSYLTSNILAYLLNCFLIFHARPVFHGYFRFMMSYIPNFLLENGIVVITYNMLACAPLISFLVAAFLSMPITFLLVRFWAFHQRSK</sequence>
<protein>
    <recommendedName>
        <fullName evidence="6">GtrA/DPMS transmembrane domain-containing protein</fullName>
    </recommendedName>
</protein>
<accession>A0A6I2UVD8</accession>
<dbReference type="GO" id="GO:0016020">
    <property type="term" value="C:membrane"/>
    <property type="evidence" value="ECO:0007669"/>
    <property type="project" value="UniProtKB-SubCell"/>
</dbReference>
<keyword evidence="4 5" id="KW-0472">Membrane</keyword>
<organism evidence="7 8">
    <name type="scientific">Selenomonas montiformis</name>
    <dbReference type="NCBI Taxonomy" id="2652285"/>
    <lineage>
        <taxon>Bacteria</taxon>
        <taxon>Bacillati</taxon>
        <taxon>Bacillota</taxon>
        <taxon>Negativicutes</taxon>
        <taxon>Selenomonadales</taxon>
        <taxon>Selenomonadaceae</taxon>
        <taxon>Selenomonas</taxon>
    </lineage>
</organism>
<dbReference type="InterPro" id="IPR007267">
    <property type="entry name" value="GtrA_DPMS_TM"/>
</dbReference>
<keyword evidence="8" id="KW-1185">Reference proteome</keyword>
<comment type="subcellular location">
    <subcellularLocation>
        <location evidence="1">Membrane</location>
        <topology evidence="1">Multi-pass membrane protein</topology>
    </subcellularLocation>
</comment>
<proteinExistence type="predicted"/>
<evidence type="ECO:0000256" key="3">
    <source>
        <dbReference type="ARBA" id="ARBA00022989"/>
    </source>
</evidence>
<dbReference type="GO" id="GO:0000271">
    <property type="term" value="P:polysaccharide biosynthetic process"/>
    <property type="evidence" value="ECO:0007669"/>
    <property type="project" value="InterPro"/>
</dbReference>
<evidence type="ECO:0000256" key="5">
    <source>
        <dbReference type="SAM" id="Phobius"/>
    </source>
</evidence>
<dbReference type="EMBL" id="VUNL01000003">
    <property type="protein sequence ID" value="MSV24239.1"/>
    <property type="molecule type" value="Genomic_DNA"/>
</dbReference>
<evidence type="ECO:0000256" key="1">
    <source>
        <dbReference type="ARBA" id="ARBA00004141"/>
    </source>
</evidence>
<feature type="transmembrane region" description="Helical" evidence="5">
    <location>
        <begin position="66"/>
        <end position="87"/>
    </location>
</feature>
<gene>
    <name evidence="7" type="ORF">FYJ78_03360</name>
</gene>
<feature type="transmembrane region" description="Helical" evidence="5">
    <location>
        <begin position="6"/>
        <end position="26"/>
    </location>
</feature>